<accession>A0A1J6HZ60</accession>
<dbReference type="Gramene" id="OIS97579">
    <property type="protein sequence ID" value="OIS97579"/>
    <property type="gene ID" value="A4A49_04538"/>
</dbReference>
<proteinExistence type="predicted"/>
<dbReference type="Proteomes" id="UP000187609">
    <property type="component" value="Unassembled WGS sequence"/>
</dbReference>
<dbReference type="AlphaFoldDB" id="A0A1J6HZ60"/>
<comment type="caution">
    <text evidence="2">The sequence shown here is derived from an EMBL/GenBank/DDBJ whole genome shotgun (WGS) entry which is preliminary data.</text>
</comment>
<dbReference type="STRING" id="49451.A0A1J6HZ60"/>
<dbReference type="EMBL" id="MJEQ01037192">
    <property type="protein sequence ID" value="OIS97579.1"/>
    <property type="molecule type" value="Genomic_DNA"/>
</dbReference>
<evidence type="ECO:0000313" key="2">
    <source>
        <dbReference type="EMBL" id="OIS97579.1"/>
    </source>
</evidence>
<gene>
    <name evidence="2" type="ORF">A4A49_04538</name>
</gene>
<evidence type="ECO:0000256" key="1">
    <source>
        <dbReference type="SAM" id="MobiDB-lite"/>
    </source>
</evidence>
<evidence type="ECO:0000313" key="3">
    <source>
        <dbReference type="Proteomes" id="UP000187609"/>
    </source>
</evidence>
<feature type="region of interest" description="Disordered" evidence="1">
    <location>
        <begin position="24"/>
        <end position="51"/>
    </location>
</feature>
<reference evidence="2" key="1">
    <citation type="submission" date="2016-11" db="EMBL/GenBank/DDBJ databases">
        <title>The genome of Nicotiana attenuata.</title>
        <authorList>
            <person name="Xu S."/>
            <person name="Brockmoeller T."/>
            <person name="Gaquerel E."/>
            <person name="Navarro A."/>
            <person name="Kuhl H."/>
            <person name="Gase K."/>
            <person name="Ling Z."/>
            <person name="Zhou W."/>
            <person name="Kreitzer C."/>
            <person name="Stanke M."/>
            <person name="Tang H."/>
            <person name="Lyons E."/>
            <person name="Pandey P."/>
            <person name="Pandey S.P."/>
            <person name="Timmermann B."/>
            <person name="Baldwin I.T."/>
        </authorList>
    </citation>
    <scope>NUCLEOTIDE SEQUENCE [LARGE SCALE GENOMIC DNA]</scope>
    <source>
        <strain evidence="2">UT</strain>
    </source>
</reference>
<name>A0A1J6HZ60_NICAT</name>
<protein>
    <submittedName>
        <fullName evidence="2">Uncharacterized protein</fullName>
    </submittedName>
</protein>
<keyword evidence="3" id="KW-1185">Reference proteome</keyword>
<sequence length="121" mass="13822">MKNTSNNTELPAITFSELDLLSKLPKNTRKPPRRKTNNFATAGVKLRRDIGGTRRRTEAPLLWWKSNEHIHHNACMTKEKSSSELDWKCCRIVRSVVSARKLAAGLLTQQLPQELHLLKPP</sequence>
<feature type="compositionally biased region" description="Basic residues" evidence="1">
    <location>
        <begin position="26"/>
        <end position="36"/>
    </location>
</feature>
<organism evidence="2 3">
    <name type="scientific">Nicotiana attenuata</name>
    <name type="common">Coyote tobacco</name>
    <dbReference type="NCBI Taxonomy" id="49451"/>
    <lineage>
        <taxon>Eukaryota</taxon>
        <taxon>Viridiplantae</taxon>
        <taxon>Streptophyta</taxon>
        <taxon>Embryophyta</taxon>
        <taxon>Tracheophyta</taxon>
        <taxon>Spermatophyta</taxon>
        <taxon>Magnoliopsida</taxon>
        <taxon>eudicotyledons</taxon>
        <taxon>Gunneridae</taxon>
        <taxon>Pentapetalae</taxon>
        <taxon>asterids</taxon>
        <taxon>lamiids</taxon>
        <taxon>Solanales</taxon>
        <taxon>Solanaceae</taxon>
        <taxon>Nicotianoideae</taxon>
        <taxon>Nicotianeae</taxon>
        <taxon>Nicotiana</taxon>
    </lineage>
</organism>